<organism evidence="3 4">
    <name type="scientific">Olpidium bornovanus</name>
    <dbReference type="NCBI Taxonomy" id="278681"/>
    <lineage>
        <taxon>Eukaryota</taxon>
        <taxon>Fungi</taxon>
        <taxon>Fungi incertae sedis</taxon>
        <taxon>Olpidiomycota</taxon>
        <taxon>Olpidiomycotina</taxon>
        <taxon>Olpidiomycetes</taxon>
        <taxon>Olpidiales</taxon>
        <taxon>Olpidiaceae</taxon>
        <taxon>Olpidium</taxon>
    </lineage>
</organism>
<comment type="caution">
    <text evidence="3">The sequence shown here is derived from an EMBL/GenBank/DDBJ whole genome shotgun (WGS) entry which is preliminary data.</text>
</comment>
<evidence type="ECO:0000256" key="2">
    <source>
        <dbReference type="SAM" id="MobiDB-lite"/>
    </source>
</evidence>
<proteinExistence type="predicted"/>
<gene>
    <name evidence="3" type="ORF">BJ554DRAFT_3092</name>
</gene>
<evidence type="ECO:0000256" key="1">
    <source>
        <dbReference type="SAM" id="Coils"/>
    </source>
</evidence>
<evidence type="ECO:0008006" key="5">
    <source>
        <dbReference type="Google" id="ProtNLM"/>
    </source>
</evidence>
<dbReference type="PANTHER" id="PTHR14305:SF0">
    <property type="entry name" value="E3 UBIQUITIN-PROTEIN LIGASE CCNB1IP1"/>
    <property type="match status" value="1"/>
</dbReference>
<dbReference type="AlphaFoldDB" id="A0A8H8DFW7"/>
<dbReference type="PANTHER" id="PTHR14305">
    <property type="entry name" value="E3 UBIQUITIN-PROTEIN LIGASE CCNB1IP1"/>
    <property type="match status" value="1"/>
</dbReference>
<keyword evidence="4" id="KW-1185">Reference proteome</keyword>
<dbReference type="InterPro" id="IPR042448">
    <property type="entry name" value="CCNB1IP1"/>
</dbReference>
<feature type="region of interest" description="Disordered" evidence="2">
    <location>
        <begin position="233"/>
        <end position="253"/>
    </location>
</feature>
<dbReference type="GO" id="GO:0000795">
    <property type="term" value="C:synaptonemal complex"/>
    <property type="evidence" value="ECO:0007669"/>
    <property type="project" value="InterPro"/>
</dbReference>
<dbReference type="GO" id="GO:0061630">
    <property type="term" value="F:ubiquitin protein ligase activity"/>
    <property type="evidence" value="ECO:0007669"/>
    <property type="project" value="InterPro"/>
</dbReference>
<dbReference type="OrthoDB" id="441210at2759"/>
<dbReference type="EMBL" id="JAEFCI010010782">
    <property type="protein sequence ID" value="KAG5457010.1"/>
    <property type="molecule type" value="Genomic_DNA"/>
</dbReference>
<name>A0A8H8DFW7_9FUNG</name>
<sequence length="324" mass="36036">VFCEDCAESAFSAQPVCPACNTQLNNPLTCKTVLSRRIKKKRHDIVLTDLAPPEDFKASALAGLSPETILDIARRGVSFWSYQGVQESLYQKMIQQDLRERIQRLEVQLKGVVNDAQTQVGREYFGDVLSTVLCEKINALQSNLAEQRNRNQDMMEQYAEKDRQYVKLQELYDRLRKKTMVAAAAASGGSHLVNGLASCASDLNAQPGMNGPLTPMMTPQSPRPTTYPRPTMFGRTGQGAAPENQDGSDEPLHKRNFACESSFWRAHIGGICLQTPSLMTPGMWPTWALRAIVITHPPTIPRSRLVHPCKISTFKPPPMPTPTQ</sequence>
<reference evidence="3 4" key="1">
    <citation type="journal article" name="Sci. Rep.">
        <title>Genome-scale phylogenetic analyses confirm Olpidium as the closest living zoosporic fungus to the non-flagellated, terrestrial fungi.</title>
        <authorList>
            <person name="Chang Y."/>
            <person name="Rochon D."/>
            <person name="Sekimoto S."/>
            <person name="Wang Y."/>
            <person name="Chovatia M."/>
            <person name="Sandor L."/>
            <person name="Salamov A."/>
            <person name="Grigoriev I.V."/>
            <person name="Stajich J.E."/>
            <person name="Spatafora J.W."/>
        </authorList>
    </citation>
    <scope>NUCLEOTIDE SEQUENCE [LARGE SCALE GENOMIC DNA]</scope>
    <source>
        <strain evidence="3">S191</strain>
    </source>
</reference>
<feature type="coiled-coil region" evidence="1">
    <location>
        <begin position="95"/>
        <end position="178"/>
    </location>
</feature>
<dbReference type="Proteomes" id="UP000673691">
    <property type="component" value="Unassembled WGS sequence"/>
</dbReference>
<accession>A0A8H8DFW7</accession>
<feature type="non-terminal residue" evidence="3">
    <location>
        <position position="1"/>
    </location>
</feature>
<evidence type="ECO:0000313" key="3">
    <source>
        <dbReference type="EMBL" id="KAG5457010.1"/>
    </source>
</evidence>
<protein>
    <recommendedName>
        <fullName evidence="5">RING-type domain-containing protein</fullName>
    </recommendedName>
</protein>
<dbReference type="GO" id="GO:0007131">
    <property type="term" value="P:reciprocal meiotic recombination"/>
    <property type="evidence" value="ECO:0007669"/>
    <property type="project" value="InterPro"/>
</dbReference>
<evidence type="ECO:0000313" key="4">
    <source>
        <dbReference type="Proteomes" id="UP000673691"/>
    </source>
</evidence>
<keyword evidence="1" id="KW-0175">Coiled coil</keyword>